<organism evidence="1 2">
    <name type="scientific">Actinomadura adrarensis</name>
    <dbReference type="NCBI Taxonomy" id="1819600"/>
    <lineage>
        <taxon>Bacteria</taxon>
        <taxon>Bacillati</taxon>
        <taxon>Actinomycetota</taxon>
        <taxon>Actinomycetes</taxon>
        <taxon>Streptosporangiales</taxon>
        <taxon>Thermomonosporaceae</taxon>
        <taxon>Actinomadura</taxon>
    </lineage>
</organism>
<reference evidence="2" key="1">
    <citation type="journal article" date="2019" name="Int. J. Syst. Evol. Microbiol.">
        <title>The Global Catalogue of Microorganisms (GCM) 10K type strain sequencing project: providing services to taxonomists for standard genome sequencing and annotation.</title>
        <authorList>
            <consortium name="The Broad Institute Genomics Platform"/>
            <consortium name="The Broad Institute Genome Sequencing Center for Infectious Disease"/>
            <person name="Wu L."/>
            <person name="Ma J."/>
        </authorList>
    </citation>
    <scope>NUCLEOTIDE SEQUENCE [LARGE SCALE GENOMIC DNA]</scope>
    <source>
        <strain evidence="2">JCM 31696</strain>
    </source>
</reference>
<evidence type="ECO:0000313" key="1">
    <source>
        <dbReference type="EMBL" id="MFD0855744.1"/>
    </source>
</evidence>
<comment type="caution">
    <text evidence="1">The sequence shown here is derived from an EMBL/GenBank/DDBJ whole genome shotgun (WGS) entry which is preliminary data.</text>
</comment>
<dbReference type="InterPro" id="IPR011009">
    <property type="entry name" value="Kinase-like_dom_sf"/>
</dbReference>
<protein>
    <recommendedName>
        <fullName evidence="3">Phosphotransferase</fullName>
    </recommendedName>
</protein>
<evidence type="ECO:0000313" key="2">
    <source>
        <dbReference type="Proteomes" id="UP001597083"/>
    </source>
</evidence>
<keyword evidence="2" id="KW-1185">Reference proteome</keyword>
<sequence>MQSSDERLRVRLGAALAEVGVAWEEVTECRRLDGGSFNTVFRVRSADAAGLVVKLAPDSDVPVLHYEQGILATEARFYRAAREAT</sequence>
<evidence type="ECO:0008006" key="3">
    <source>
        <dbReference type="Google" id="ProtNLM"/>
    </source>
</evidence>
<dbReference type="Gene3D" id="3.30.200.20">
    <property type="entry name" value="Phosphorylase Kinase, domain 1"/>
    <property type="match status" value="1"/>
</dbReference>
<dbReference type="EMBL" id="JBHTIR010003761">
    <property type="protein sequence ID" value="MFD0855744.1"/>
    <property type="molecule type" value="Genomic_DNA"/>
</dbReference>
<feature type="non-terminal residue" evidence="1">
    <location>
        <position position="85"/>
    </location>
</feature>
<gene>
    <name evidence="1" type="ORF">ACFQ07_26110</name>
</gene>
<proteinExistence type="predicted"/>
<name>A0ABW3CP51_9ACTN</name>
<accession>A0ABW3CP51</accession>
<dbReference type="Proteomes" id="UP001597083">
    <property type="component" value="Unassembled WGS sequence"/>
</dbReference>
<dbReference type="SUPFAM" id="SSF56112">
    <property type="entry name" value="Protein kinase-like (PK-like)"/>
    <property type="match status" value="1"/>
</dbReference>